<gene>
    <name evidence="6" type="ORF">SAMN05216244_1496</name>
</gene>
<keyword evidence="4" id="KW-0472">Membrane</keyword>
<accession>A0A1G9PMT3</accession>
<comment type="similarity">
    <text evidence="1">Belongs to the thioredoxin family.</text>
</comment>
<keyword evidence="2" id="KW-1015">Disulfide bond</keyword>
<evidence type="ECO:0000256" key="4">
    <source>
        <dbReference type="SAM" id="Phobius"/>
    </source>
</evidence>
<dbReference type="PANTHER" id="PTHR45663:SF11">
    <property type="entry name" value="GEO12009P1"/>
    <property type="match status" value="1"/>
</dbReference>
<dbReference type="InterPro" id="IPR036249">
    <property type="entry name" value="Thioredoxin-like_sf"/>
</dbReference>
<proteinExistence type="inferred from homology"/>
<dbReference type="EMBL" id="FNHF01000001">
    <property type="protein sequence ID" value="SDM00100.1"/>
    <property type="molecule type" value="Genomic_DNA"/>
</dbReference>
<feature type="transmembrane region" description="Helical" evidence="4">
    <location>
        <begin position="6"/>
        <end position="25"/>
    </location>
</feature>
<evidence type="ECO:0000256" key="2">
    <source>
        <dbReference type="ARBA" id="ARBA00023157"/>
    </source>
</evidence>
<evidence type="ECO:0000313" key="7">
    <source>
        <dbReference type="Proteomes" id="UP000182347"/>
    </source>
</evidence>
<feature type="domain" description="Thioredoxin" evidence="5">
    <location>
        <begin position="34"/>
        <end position="161"/>
    </location>
</feature>
<dbReference type="PROSITE" id="PS51352">
    <property type="entry name" value="THIOREDOXIN_2"/>
    <property type="match status" value="1"/>
</dbReference>
<evidence type="ECO:0000256" key="3">
    <source>
        <dbReference type="ARBA" id="ARBA00023284"/>
    </source>
</evidence>
<dbReference type="GO" id="GO:0015035">
    <property type="term" value="F:protein-disulfide reductase activity"/>
    <property type="evidence" value="ECO:0007669"/>
    <property type="project" value="TreeGrafter"/>
</dbReference>
<dbReference type="RefSeq" id="WP_074598147.1">
    <property type="nucleotide sequence ID" value="NZ_FNHF01000001.1"/>
</dbReference>
<organism evidence="6 7">
    <name type="scientific">Sediminibacillus halophilus</name>
    <dbReference type="NCBI Taxonomy" id="482461"/>
    <lineage>
        <taxon>Bacteria</taxon>
        <taxon>Bacillati</taxon>
        <taxon>Bacillota</taxon>
        <taxon>Bacilli</taxon>
        <taxon>Bacillales</taxon>
        <taxon>Bacillaceae</taxon>
        <taxon>Sediminibacillus</taxon>
    </lineage>
</organism>
<evidence type="ECO:0000259" key="5">
    <source>
        <dbReference type="PROSITE" id="PS51352"/>
    </source>
</evidence>
<name>A0A1G9PMT3_9BACI</name>
<protein>
    <submittedName>
        <fullName evidence="6">Thioredoxin</fullName>
    </submittedName>
</protein>
<keyword evidence="4" id="KW-1133">Transmembrane helix</keyword>
<dbReference type="CDD" id="cd02947">
    <property type="entry name" value="TRX_family"/>
    <property type="match status" value="1"/>
</dbReference>
<dbReference type="STRING" id="482461.SAMN05216244_1496"/>
<dbReference type="InterPro" id="IPR013766">
    <property type="entry name" value="Thioredoxin_domain"/>
</dbReference>
<evidence type="ECO:0000256" key="1">
    <source>
        <dbReference type="ARBA" id="ARBA00008987"/>
    </source>
</evidence>
<keyword evidence="3" id="KW-0676">Redox-active center</keyword>
<dbReference type="SUPFAM" id="SSF52833">
    <property type="entry name" value="Thioredoxin-like"/>
    <property type="match status" value="1"/>
</dbReference>
<evidence type="ECO:0000313" key="6">
    <source>
        <dbReference type="EMBL" id="SDM00100.1"/>
    </source>
</evidence>
<dbReference type="Proteomes" id="UP000182347">
    <property type="component" value="Unassembled WGS sequence"/>
</dbReference>
<dbReference type="Pfam" id="PF00085">
    <property type="entry name" value="Thioredoxin"/>
    <property type="match status" value="1"/>
</dbReference>
<dbReference type="GO" id="GO:0005737">
    <property type="term" value="C:cytoplasm"/>
    <property type="evidence" value="ECO:0007669"/>
    <property type="project" value="TreeGrafter"/>
</dbReference>
<reference evidence="7" key="1">
    <citation type="submission" date="2016-10" db="EMBL/GenBank/DDBJ databases">
        <authorList>
            <person name="Varghese N."/>
            <person name="Submissions S."/>
        </authorList>
    </citation>
    <scope>NUCLEOTIDE SEQUENCE [LARGE SCALE GENOMIC DNA]</scope>
    <source>
        <strain evidence="7">CGMCC 1.6199</strain>
    </source>
</reference>
<dbReference type="PANTHER" id="PTHR45663">
    <property type="entry name" value="GEO12009P1"/>
    <property type="match status" value="1"/>
</dbReference>
<sequence>MNKKMWIILGVIVVLIGALIFVVSYQNSQKMADNPYGKENLRQSTIDQLDNELYQNQILPDELKEKLDNQEDVTVYFYSPECVHCQKTTPVVVPMTEEYGIDLKKLNILEFQEPWKTYNIEGTPTVIHFENGEEAARISGEQSVSTWDSFFQENVLDGEEQ</sequence>
<dbReference type="AlphaFoldDB" id="A0A1G9PMT3"/>
<keyword evidence="4" id="KW-0812">Transmembrane</keyword>
<keyword evidence="7" id="KW-1185">Reference proteome</keyword>
<dbReference type="OrthoDB" id="32134at2"/>
<dbReference type="Gene3D" id="3.40.30.10">
    <property type="entry name" value="Glutaredoxin"/>
    <property type="match status" value="1"/>
</dbReference>